<dbReference type="RefSeq" id="WP_338603081.1">
    <property type="nucleotide sequence ID" value="NZ_CP146016.1"/>
</dbReference>
<dbReference type="InterPro" id="IPR006680">
    <property type="entry name" value="Amidohydro-rel"/>
</dbReference>
<dbReference type="InterPro" id="IPR032466">
    <property type="entry name" value="Metal_Hydrolase"/>
</dbReference>
<dbReference type="GO" id="GO:0016787">
    <property type="term" value="F:hydrolase activity"/>
    <property type="evidence" value="ECO:0007669"/>
    <property type="project" value="InterPro"/>
</dbReference>
<dbReference type="GO" id="GO:0016831">
    <property type="term" value="F:carboxy-lyase activity"/>
    <property type="evidence" value="ECO:0007669"/>
    <property type="project" value="InterPro"/>
</dbReference>
<evidence type="ECO:0000256" key="1">
    <source>
        <dbReference type="ARBA" id="ARBA00023239"/>
    </source>
</evidence>
<feature type="domain" description="Amidohydrolase-related" evidence="2">
    <location>
        <begin position="8"/>
        <end position="329"/>
    </location>
</feature>
<dbReference type="GeneID" id="89335822"/>
<proteinExistence type="predicted"/>
<reference evidence="3 4" key="1">
    <citation type="submission" date="2024-02" db="EMBL/GenBank/DDBJ databases">
        <title>STSV induces naive adaptation in Sulfolobus.</title>
        <authorList>
            <person name="Xiang X."/>
            <person name="Song M."/>
        </authorList>
    </citation>
    <scope>NUCLEOTIDE SEQUENCE [LARGE SCALE GENOMIC DNA]</scope>
    <source>
        <strain evidence="3 4">RT2</strain>
    </source>
</reference>
<gene>
    <name evidence="3" type="ORF">V6M85_03600</name>
</gene>
<dbReference type="InterPro" id="IPR032465">
    <property type="entry name" value="ACMSD"/>
</dbReference>
<dbReference type="AlphaFoldDB" id="A0AAX4L2S9"/>
<accession>A0AAX4L2S9</accession>
<evidence type="ECO:0000259" key="2">
    <source>
        <dbReference type="Pfam" id="PF04909"/>
    </source>
</evidence>
<dbReference type="Pfam" id="PF04909">
    <property type="entry name" value="Amidohydro_2"/>
    <property type="match status" value="1"/>
</dbReference>
<dbReference type="PANTHER" id="PTHR21240">
    <property type="entry name" value="2-AMINO-3-CARBOXYLMUCONATE-6-SEMIALDEHYDE DECARBOXYLASE"/>
    <property type="match status" value="1"/>
</dbReference>
<dbReference type="GO" id="GO:0005829">
    <property type="term" value="C:cytosol"/>
    <property type="evidence" value="ECO:0007669"/>
    <property type="project" value="TreeGrafter"/>
</dbReference>
<dbReference type="PANTHER" id="PTHR21240:SF28">
    <property type="entry name" value="ISO-OROTATE DECARBOXYLASE (EUROFUNG)"/>
    <property type="match status" value="1"/>
</dbReference>
<organism evidence="3 4">
    <name type="scientific">Sulfolobus tengchongensis</name>
    <dbReference type="NCBI Taxonomy" id="207809"/>
    <lineage>
        <taxon>Archaea</taxon>
        <taxon>Thermoproteota</taxon>
        <taxon>Thermoprotei</taxon>
        <taxon>Sulfolobales</taxon>
        <taxon>Sulfolobaceae</taxon>
        <taxon>Sulfolobus</taxon>
    </lineage>
</organism>
<sequence>MSKDLLIIDVHSHIYTKSYVNVLEKYGMLSILSDDVVRIGKGKRTALIGKAIIDMEKRLKEIEKFGFTTYQILSISRPWTYFLPEQEEIKIARSINNEIADIVNKYPYMFGGLATLPLNSDINYSIEEAERAIKDLGLNGFIIGTGIGDETIDSPKFEPLLEVISKLDVPLFIHPGSMPLDKVINEDYRTGELVNYLFETTHVLSRIILSGILDRYKLKIVAAHGGGYITYQFGRLDRGYEIYPDIRGRIKRKPSEYLKEIYYDSIVFSKEALDHLIKFAGNDHVMFGTDYPFKISDPVGMKNTLESLNLTEDELGLIYEKNAKKIYKLRL</sequence>
<dbReference type="CDD" id="cd01292">
    <property type="entry name" value="metallo-dependent_hydrolases"/>
    <property type="match status" value="1"/>
</dbReference>
<protein>
    <submittedName>
        <fullName evidence="3">Amidohydrolase family protein</fullName>
    </submittedName>
</protein>
<dbReference type="GO" id="GO:0019748">
    <property type="term" value="P:secondary metabolic process"/>
    <property type="evidence" value="ECO:0007669"/>
    <property type="project" value="TreeGrafter"/>
</dbReference>
<keyword evidence="1" id="KW-0456">Lyase</keyword>
<keyword evidence="4" id="KW-1185">Reference proteome</keyword>
<evidence type="ECO:0000313" key="4">
    <source>
        <dbReference type="Proteomes" id="UP001432202"/>
    </source>
</evidence>
<name>A0AAX4L2S9_9CREN</name>
<evidence type="ECO:0000313" key="3">
    <source>
        <dbReference type="EMBL" id="WWQ61177.1"/>
    </source>
</evidence>
<dbReference type="Proteomes" id="UP001432202">
    <property type="component" value="Chromosome"/>
</dbReference>
<dbReference type="SUPFAM" id="SSF51556">
    <property type="entry name" value="Metallo-dependent hydrolases"/>
    <property type="match status" value="1"/>
</dbReference>
<dbReference type="Gene3D" id="3.20.20.140">
    <property type="entry name" value="Metal-dependent hydrolases"/>
    <property type="match status" value="1"/>
</dbReference>
<dbReference type="EMBL" id="CP146016">
    <property type="protein sequence ID" value="WWQ61177.1"/>
    <property type="molecule type" value="Genomic_DNA"/>
</dbReference>